<dbReference type="Pfam" id="PF13861">
    <property type="entry name" value="FLgD_tudor"/>
    <property type="match status" value="1"/>
</dbReference>
<name>A0A193LF71_9GAMM</name>
<comment type="similarity">
    <text evidence="1 5">Belongs to the FlgD family.</text>
</comment>
<evidence type="ECO:0000259" key="7">
    <source>
        <dbReference type="Pfam" id="PF13861"/>
    </source>
</evidence>
<dbReference type="Proteomes" id="UP000092695">
    <property type="component" value="Chromosome"/>
</dbReference>
<dbReference type="KEGG" id="woc:BA177_07255"/>
<evidence type="ECO:0000313" key="8">
    <source>
        <dbReference type="EMBL" id="ANO51029.1"/>
    </source>
</evidence>
<accession>A0A193LF71</accession>
<dbReference type="OrthoDB" id="9785233at2"/>
<dbReference type="InterPro" id="IPR025963">
    <property type="entry name" value="FLgD_Tudor"/>
</dbReference>
<dbReference type="Pfam" id="PF03963">
    <property type="entry name" value="FlgD"/>
    <property type="match status" value="1"/>
</dbReference>
<keyword evidence="3 5" id="KW-1005">Bacterial flagellum biogenesis</keyword>
<keyword evidence="9" id="KW-1185">Reference proteome</keyword>
<dbReference type="InterPro" id="IPR025965">
    <property type="entry name" value="FlgD/Vpr_Ig-like"/>
</dbReference>
<dbReference type="Gene3D" id="2.30.30.910">
    <property type="match status" value="1"/>
</dbReference>
<evidence type="ECO:0000313" key="9">
    <source>
        <dbReference type="Proteomes" id="UP000092695"/>
    </source>
</evidence>
<evidence type="ECO:0000256" key="1">
    <source>
        <dbReference type="ARBA" id="ARBA00010577"/>
    </source>
</evidence>
<evidence type="ECO:0000259" key="6">
    <source>
        <dbReference type="Pfam" id="PF13860"/>
    </source>
</evidence>
<evidence type="ECO:0000256" key="5">
    <source>
        <dbReference type="RuleBase" id="RU362076"/>
    </source>
</evidence>
<dbReference type="InterPro" id="IPR005648">
    <property type="entry name" value="FlgD"/>
</dbReference>
<evidence type="ECO:0000256" key="2">
    <source>
        <dbReference type="ARBA" id="ARBA00016013"/>
    </source>
</evidence>
<comment type="function">
    <text evidence="4 5">Required for flagellar hook formation. May act as a scaffolding protein.</text>
</comment>
<dbReference type="STRING" id="1548547.BA177_07255"/>
<reference evidence="8 9" key="1">
    <citation type="submission" date="2016-06" db="EMBL/GenBank/DDBJ databases">
        <title>Complete genome sequence of a deep-branching marine Gamma Proteobacterium Woeseia oceani type strain XK5.</title>
        <authorList>
            <person name="Mu D."/>
            <person name="Du Z."/>
        </authorList>
    </citation>
    <scope>NUCLEOTIDE SEQUENCE [LARGE SCALE GENOMIC DNA]</scope>
    <source>
        <strain evidence="8 9">XK5</strain>
    </source>
</reference>
<evidence type="ECO:0000256" key="4">
    <source>
        <dbReference type="ARBA" id="ARBA00024746"/>
    </source>
</evidence>
<gene>
    <name evidence="8" type="ORF">BA177_07255</name>
</gene>
<organism evidence="8 9">
    <name type="scientific">Woeseia oceani</name>
    <dbReference type="NCBI Taxonomy" id="1548547"/>
    <lineage>
        <taxon>Bacteria</taxon>
        <taxon>Pseudomonadati</taxon>
        <taxon>Pseudomonadota</taxon>
        <taxon>Gammaproteobacteria</taxon>
        <taxon>Woeseiales</taxon>
        <taxon>Woeseiaceae</taxon>
        <taxon>Woeseia</taxon>
    </lineage>
</organism>
<proteinExistence type="inferred from homology"/>
<evidence type="ECO:0000256" key="3">
    <source>
        <dbReference type="ARBA" id="ARBA00022795"/>
    </source>
</evidence>
<protein>
    <recommendedName>
        <fullName evidence="2 5">Basal-body rod modification protein FlgD</fullName>
    </recommendedName>
</protein>
<sequence length="224" mass="23438">MTTMNEINAFDSLGIGQPTVDNSARTELGQEAFMTLMMAQFRNQDPFEPMDNGDFLGQLAQFGTVSGIDELNGAFSGLQSSIQSDQALQAANLVGRTVLAESGTGSVSNGGGVAGAVELPSSVSNVQIEITDASGQLVRRFDIGAQQAGVSRFNWDGLNDSGQQVADGQYEIAARVQYGNEIESVPTLIESNIASVTLGRGGSGLTLNLAGGEQMSLARVRQIN</sequence>
<dbReference type="AlphaFoldDB" id="A0A193LF71"/>
<dbReference type="EMBL" id="CP016268">
    <property type="protein sequence ID" value="ANO51029.1"/>
    <property type="molecule type" value="Genomic_DNA"/>
</dbReference>
<feature type="domain" description="FlgD Tudor-like" evidence="7">
    <location>
        <begin position="85"/>
        <end position="221"/>
    </location>
</feature>
<dbReference type="Pfam" id="PF13860">
    <property type="entry name" value="FlgD_ig"/>
    <property type="match status" value="1"/>
</dbReference>
<feature type="domain" description="FlgD/Vpr Ig-like" evidence="6">
    <location>
        <begin position="109"/>
        <end position="177"/>
    </location>
</feature>
<dbReference type="Gene3D" id="2.60.40.4070">
    <property type="match status" value="1"/>
</dbReference>
<dbReference type="GO" id="GO:0044781">
    <property type="term" value="P:bacterial-type flagellum organization"/>
    <property type="evidence" value="ECO:0007669"/>
    <property type="project" value="UniProtKB-UniRule"/>
</dbReference>